<feature type="transmembrane region" description="Helical" evidence="2">
    <location>
        <begin position="20"/>
        <end position="47"/>
    </location>
</feature>
<name>A0A2A3YIA0_9MICO</name>
<evidence type="ECO:0008006" key="5">
    <source>
        <dbReference type="Google" id="ProtNLM"/>
    </source>
</evidence>
<sequence length="243" mass="26602">MFGFEQFVTLNRWLTGFWRLAWLNILWLAVTVLGLGVLGAGPASYALAKYLDRWFRHGETPPAASTFFRYARELRWHPVLMGLVLQAAGAVILVNLLGLTDWYLRAANLLALAVLWIIAVHVFFVMAAMDLRGLRAQLSGALLLGLGSLHWTILGTTAVLASYGLMIRFAVPLLALFGVALPAAVFAAICRRILRDLEADPAPSRTARLPRIAARSAERTDALPRRSPSASDRATTLQKGTPA</sequence>
<gene>
    <name evidence="3" type="ORF">CIK66_09540</name>
</gene>
<keyword evidence="2" id="KW-1133">Transmembrane helix</keyword>
<protein>
    <recommendedName>
        <fullName evidence="5">DUF624 domain-containing protein</fullName>
    </recommendedName>
</protein>
<organism evidence="3 4">
    <name type="scientific">Brachybacterium alimentarium</name>
    <dbReference type="NCBI Taxonomy" id="47845"/>
    <lineage>
        <taxon>Bacteria</taxon>
        <taxon>Bacillati</taxon>
        <taxon>Actinomycetota</taxon>
        <taxon>Actinomycetes</taxon>
        <taxon>Micrococcales</taxon>
        <taxon>Dermabacteraceae</taxon>
        <taxon>Brachybacterium</taxon>
    </lineage>
</organism>
<dbReference type="AlphaFoldDB" id="A0A2A3YIA0"/>
<evidence type="ECO:0000313" key="3">
    <source>
        <dbReference type="EMBL" id="PCC39482.1"/>
    </source>
</evidence>
<dbReference type="EMBL" id="NRGR01000015">
    <property type="protein sequence ID" value="PCC39482.1"/>
    <property type="molecule type" value="Genomic_DNA"/>
</dbReference>
<dbReference type="RefSeq" id="WP_096197108.1">
    <property type="nucleotide sequence ID" value="NZ_BAAAIQ010000006.1"/>
</dbReference>
<dbReference type="Pfam" id="PF04854">
    <property type="entry name" value="DUF624"/>
    <property type="match status" value="1"/>
</dbReference>
<keyword evidence="4" id="KW-1185">Reference proteome</keyword>
<feature type="compositionally biased region" description="Polar residues" evidence="1">
    <location>
        <begin position="228"/>
        <end position="243"/>
    </location>
</feature>
<proteinExistence type="predicted"/>
<evidence type="ECO:0000256" key="2">
    <source>
        <dbReference type="SAM" id="Phobius"/>
    </source>
</evidence>
<dbReference type="InterPro" id="IPR006938">
    <property type="entry name" value="DUF624"/>
</dbReference>
<feature type="region of interest" description="Disordered" evidence="1">
    <location>
        <begin position="209"/>
        <end position="243"/>
    </location>
</feature>
<feature type="transmembrane region" description="Helical" evidence="2">
    <location>
        <begin position="109"/>
        <end position="129"/>
    </location>
</feature>
<reference evidence="3 4" key="1">
    <citation type="journal article" date="2017" name="Elife">
        <title>Extensive horizontal gene transfer in cheese-associated bacteria.</title>
        <authorList>
            <person name="Bonham K.S."/>
            <person name="Wolfe B.E."/>
            <person name="Dutton R.J."/>
        </authorList>
    </citation>
    <scope>NUCLEOTIDE SEQUENCE [LARGE SCALE GENOMIC DNA]</scope>
    <source>
        <strain evidence="3 4">341_9</strain>
    </source>
</reference>
<dbReference type="Proteomes" id="UP000218598">
    <property type="component" value="Unassembled WGS sequence"/>
</dbReference>
<dbReference type="OrthoDB" id="2182676at2"/>
<accession>A0A2A3YIA0</accession>
<feature type="transmembrane region" description="Helical" evidence="2">
    <location>
        <begin position="169"/>
        <end position="189"/>
    </location>
</feature>
<feature type="transmembrane region" description="Helical" evidence="2">
    <location>
        <begin position="79"/>
        <end position="97"/>
    </location>
</feature>
<keyword evidence="2" id="KW-0472">Membrane</keyword>
<feature type="transmembrane region" description="Helical" evidence="2">
    <location>
        <begin position="141"/>
        <end position="163"/>
    </location>
</feature>
<keyword evidence="2" id="KW-0812">Transmembrane</keyword>
<evidence type="ECO:0000313" key="4">
    <source>
        <dbReference type="Proteomes" id="UP000218598"/>
    </source>
</evidence>
<evidence type="ECO:0000256" key="1">
    <source>
        <dbReference type="SAM" id="MobiDB-lite"/>
    </source>
</evidence>
<comment type="caution">
    <text evidence="3">The sequence shown here is derived from an EMBL/GenBank/DDBJ whole genome shotgun (WGS) entry which is preliminary data.</text>
</comment>